<dbReference type="eggNOG" id="ENOG502RC5K">
    <property type="taxonomic scope" value="Eukaryota"/>
</dbReference>
<proteinExistence type="predicted"/>
<dbReference type="InterPro" id="IPR036047">
    <property type="entry name" value="F-box-like_dom_sf"/>
</dbReference>
<reference evidence="2 3" key="1">
    <citation type="submission" date="2015-12" db="EMBL/GenBank/DDBJ databases">
        <title>Draft genome sequence of Moniliophthora roreri, the causal agent of frosty pod rot of cacao.</title>
        <authorList>
            <person name="Aime M.C."/>
            <person name="Diaz-Valderrama J.R."/>
            <person name="Kijpornyongpan T."/>
            <person name="Phillips-Mora W."/>
        </authorList>
    </citation>
    <scope>NUCLEOTIDE SEQUENCE [LARGE SCALE GENOMIC DNA]</scope>
    <source>
        <strain evidence="2 3">MCA 2952</strain>
    </source>
</reference>
<evidence type="ECO:0000259" key="1">
    <source>
        <dbReference type="Pfam" id="PF12937"/>
    </source>
</evidence>
<dbReference type="InterPro" id="IPR032675">
    <property type="entry name" value="LRR_dom_sf"/>
</dbReference>
<dbReference type="SUPFAM" id="SSF81383">
    <property type="entry name" value="F-box domain"/>
    <property type="match status" value="1"/>
</dbReference>
<comment type="caution">
    <text evidence="2">The sequence shown here is derived from an EMBL/GenBank/DDBJ whole genome shotgun (WGS) entry which is preliminary data.</text>
</comment>
<name>A0A0W0FLZ4_MONRR</name>
<protein>
    <recommendedName>
        <fullName evidence="1">F-box domain-containing protein</fullName>
    </recommendedName>
</protein>
<evidence type="ECO:0000313" key="3">
    <source>
        <dbReference type="Proteomes" id="UP000054988"/>
    </source>
</evidence>
<organism evidence="2 3">
    <name type="scientific">Moniliophthora roreri</name>
    <name type="common">Frosty pod rot fungus</name>
    <name type="synonym">Monilia roreri</name>
    <dbReference type="NCBI Taxonomy" id="221103"/>
    <lineage>
        <taxon>Eukaryota</taxon>
        <taxon>Fungi</taxon>
        <taxon>Dikarya</taxon>
        <taxon>Basidiomycota</taxon>
        <taxon>Agaricomycotina</taxon>
        <taxon>Agaricomycetes</taxon>
        <taxon>Agaricomycetidae</taxon>
        <taxon>Agaricales</taxon>
        <taxon>Marasmiineae</taxon>
        <taxon>Marasmiaceae</taxon>
        <taxon>Moniliophthora</taxon>
    </lineage>
</organism>
<dbReference type="Pfam" id="PF12937">
    <property type="entry name" value="F-box-like"/>
    <property type="match status" value="1"/>
</dbReference>
<accession>A0A0W0FLZ4</accession>
<dbReference type="EMBL" id="LATX01001851">
    <property type="protein sequence ID" value="KTB37334.1"/>
    <property type="molecule type" value="Genomic_DNA"/>
</dbReference>
<dbReference type="Gene3D" id="1.20.1280.50">
    <property type="match status" value="1"/>
</dbReference>
<dbReference type="AlphaFoldDB" id="A0A0W0FLZ4"/>
<sequence>MEHISPLQSLSTSRSPVMKSLCRSTISIRDRQIIAQYLRDAEKDVRKSKVETMKLLAAIRTLENKRKTLEKSMEFYRSLLSPIHKMPPEILSTIFMFCCDENELAPQSRRPPAAIVLSTVCGRWREIALSIPALWSSVSIRNNGTDPWSSSTALLAEMTQVFMQRSKNAPLVVVLAWRPDNFGALLPALLYLAKNSERWSSISLHVPSAMFAAPALGSVSGRIPLLHRLNLRACNGPLDKLDIFALAPALSSIDFNPDTHMITLPWQQIKSLTLRESYCRNPYLILSRCPNLEQLTLSSIGGMSDELESTEPVVLHKLHSLFITLGEEEEEFTFPFKFLTLPHLSSIVLEKDYYLQPNDWDQTWLHIQDFFHRSQCNVTSLRLHESPLHGPRAIAFLLLLPALEKLHIQELQDEEIRVVTPLFLRHLTVEHGCFSQSSPFLPRLKDLSLNVYGRNLDAEGLANAVISRWQPPGDIGVESLQSVQISVTRDVHTCLQELICLENFRAAGLQVDVKFVRQELY</sequence>
<evidence type="ECO:0000313" key="2">
    <source>
        <dbReference type="EMBL" id="KTB37334.1"/>
    </source>
</evidence>
<dbReference type="Proteomes" id="UP000054988">
    <property type="component" value="Unassembled WGS sequence"/>
</dbReference>
<dbReference type="PANTHER" id="PTHR38926:SF5">
    <property type="entry name" value="F-BOX AND LEUCINE-RICH REPEAT PROTEIN 6"/>
    <property type="match status" value="1"/>
</dbReference>
<gene>
    <name evidence="2" type="ORF">WG66_10073</name>
</gene>
<dbReference type="Gene3D" id="3.80.10.10">
    <property type="entry name" value="Ribonuclease Inhibitor"/>
    <property type="match status" value="1"/>
</dbReference>
<dbReference type="SUPFAM" id="SSF52047">
    <property type="entry name" value="RNI-like"/>
    <property type="match status" value="1"/>
</dbReference>
<dbReference type="PANTHER" id="PTHR38926">
    <property type="entry name" value="F-BOX DOMAIN CONTAINING PROTEIN, EXPRESSED"/>
    <property type="match status" value="1"/>
</dbReference>
<dbReference type="InterPro" id="IPR001810">
    <property type="entry name" value="F-box_dom"/>
</dbReference>
<feature type="domain" description="F-box" evidence="1">
    <location>
        <begin position="84"/>
        <end position="141"/>
    </location>
</feature>